<dbReference type="Proteomes" id="UP001058974">
    <property type="component" value="Chromosome 5"/>
</dbReference>
<gene>
    <name evidence="2" type="ORF">KIW84_055056</name>
</gene>
<dbReference type="EMBL" id="JAMSHJ010000005">
    <property type="protein sequence ID" value="KAI5409471.1"/>
    <property type="molecule type" value="Genomic_DNA"/>
</dbReference>
<dbReference type="Pfam" id="PF02458">
    <property type="entry name" value="Transferase"/>
    <property type="match status" value="1"/>
</dbReference>
<dbReference type="Gene3D" id="3.30.559.10">
    <property type="entry name" value="Chloramphenicol acetyltransferase-like domain"/>
    <property type="match status" value="2"/>
</dbReference>
<comment type="caution">
    <text evidence="2">The sequence shown here is derived from an EMBL/GenBank/DDBJ whole genome shotgun (WGS) entry which is preliminary data.</text>
</comment>
<organism evidence="2 3">
    <name type="scientific">Pisum sativum</name>
    <name type="common">Garden pea</name>
    <name type="synonym">Lathyrus oleraceus</name>
    <dbReference type="NCBI Taxonomy" id="3888"/>
    <lineage>
        <taxon>Eukaryota</taxon>
        <taxon>Viridiplantae</taxon>
        <taxon>Streptophyta</taxon>
        <taxon>Embryophyta</taxon>
        <taxon>Tracheophyta</taxon>
        <taxon>Spermatophyta</taxon>
        <taxon>Magnoliopsida</taxon>
        <taxon>eudicotyledons</taxon>
        <taxon>Gunneridae</taxon>
        <taxon>Pentapetalae</taxon>
        <taxon>rosids</taxon>
        <taxon>fabids</taxon>
        <taxon>Fabales</taxon>
        <taxon>Fabaceae</taxon>
        <taxon>Papilionoideae</taxon>
        <taxon>50 kb inversion clade</taxon>
        <taxon>NPAAA clade</taxon>
        <taxon>Hologalegina</taxon>
        <taxon>IRL clade</taxon>
        <taxon>Fabeae</taxon>
        <taxon>Lathyrus</taxon>
    </lineage>
</organism>
<proteinExistence type="inferred from homology"/>
<dbReference type="PANTHER" id="PTHR31642:SF175">
    <property type="entry name" value="SPERMIDINE HYDROXYCINNAMOYL TRANSFERASE"/>
    <property type="match status" value="1"/>
</dbReference>
<accession>A0A9D4WZL8</accession>
<reference evidence="2 3" key="1">
    <citation type="journal article" date="2022" name="Nat. Genet.">
        <title>Improved pea reference genome and pan-genome highlight genomic features and evolutionary characteristics.</title>
        <authorList>
            <person name="Yang T."/>
            <person name="Liu R."/>
            <person name="Luo Y."/>
            <person name="Hu S."/>
            <person name="Wang D."/>
            <person name="Wang C."/>
            <person name="Pandey M.K."/>
            <person name="Ge S."/>
            <person name="Xu Q."/>
            <person name="Li N."/>
            <person name="Li G."/>
            <person name="Huang Y."/>
            <person name="Saxena R.K."/>
            <person name="Ji Y."/>
            <person name="Li M."/>
            <person name="Yan X."/>
            <person name="He Y."/>
            <person name="Liu Y."/>
            <person name="Wang X."/>
            <person name="Xiang C."/>
            <person name="Varshney R.K."/>
            <person name="Ding H."/>
            <person name="Gao S."/>
            <person name="Zong X."/>
        </authorList>
    </citation>
    <scope>NUCLEOTIDE SEQUENCE [LARGE SCALE GENOMIC DNA]</scope>
    <source>
        <strain evidence="2 3">cv. Zhongwan 6</strain>
    </source>
</reference>
<dbReference type="EMBL" id="JAMSHJ010000005">
    <property type="protein sequence ID" value="KAI5409472.1"/>
    <property type="molecule type" value="Genomic_DNA"/>
</dbReference>
<dbReference type="Gramene" id="Psat05G0505600-T2">
    <property type="protein sequence ID" value="KAI5409472.1"/>
    <property type="gene ID" value="KIW84_055056"/>
</dbReference>
<name>A0A9D4WZL8_PEA</name>
<evidence type="ECO:0000313" key="3">
    <source>
        <dbReference type="Proteomes" id="UP001058974"/>
    </source>
</evidence>
<evidence type="ECO:0000256" key="1">
    <source>
        <dbReference type="ARBA" id="ARBA00009861"/>
    </source>
</evidence>
<dbReference type="InterPro" id="IPR023213">
    <property type="entry name" value="CAT-like_dom_sf"/>
</dbReference>
<dbReference type="AlphaFoldDB" id="A0A9D4WZL8"/>
<keyword evidence="3" id="KW-1185">Reference proteome</keyword>
<dbReference type="PANTHER" id="PTHR31642">
    <property type="entry name" value="TRICHOTHECENE 3-O-ACETYLTRANSFERASE"/>
    <property type="match status" value="1"/>
</dbReference>
<dbReference type="OrthoDB" id="671439at2759"/>
<comment type="similarity">
    <text evidence="1">Belongs to the plant acyltransferase family.</text>
</comment>
<evidence type="ECO:0000313" key="2">
    <source>
        <dbReference type="EMBL" id="KAI5409471.1"/>
    </source>
</evidence>
<dbReference type="InterPro" id="IPR050317">
    <property type="entry name" value="Plant_Fungal_Acyltransferase"/>
</dbReference>
<dbReference type="Gramene" id="Psat05G0505600-T1">
    <property type="protein sequence ID" value="KAI5409471.1"/>
    <property type="gene ID" value="KIW84_055056"/>
</dbReference>
<sequence>MVIIKASYNVTPNEPTPNGYLWLSDLDQVVRLSHLPLILIYKPKQNPENVIETLKNSLSKILVHYYPIAGRYSYTKGGRVEVNLNAKGAVLTEAETTKTVDDYGDFSPYESTGELIPKIDYNQPIEDIPLFLVQVTRFSDKDEASAFAIGIAYSHPLSDGAAFTKLLNSWAKIARGETLDSSEIPFLDRTILKFSHTPFEPCYEHIELKPPPFILGRSDANIERNKSMRAELLKLTAEQVEKLKKKANEFDIPKGSRPYSRFEAISAHIWKSASKARDLEKKQESVLRFNVEIRNRIIPNLPDYYYGNALIQTSAKGYIGEITSKRLSYVAKKIREAHEMITNEYIRSQIDVIRGFEHLEDARKLFIGSEGKDATYFGNPNLHLTSWINLPTYKADFGWGKPFYFGTGYVSRHDRAWIQLVPDRDGSVIVCMHFQVELMELFKKFFYEDLYDLFTSARL</sequence>
<dbReference type="GO" id="GO:0016747">
    <property type="term" value="F:acyltransferase activity, transferring groups other than amino-acyl groups"/>
    <property type="evidence" value="ECO:0007669"/>
    <property type="project" value="TreeGrafter"/>
</dbReference>
<protein>
    <submittedName>
        <fullName evidence="2">Uncharacterized protein</fullName>
    </submittedName>
</protein>
<dbReference type="Gramene" id="PSAT_LOCUS21313_t1">
    <property type="protein sequence ID" value="CAL5202140.1"/>
    <property type="gene ID" value="PSAT_LOCUS21313"/>
</dbReference>